<dbReference type="InterPro" id="IPR032183">
    <property type="entry name" value="PKD-like"/>
</dbReference>
<gene>
    <name evidence="1" type="ORF">LX99_00009</name>
</gene>
<dbReference type="AlphaFoldDB" id="A0A316HX32"/>
<reference evidence="1 2" key="1">
    <citation type="submission" date="2018-05" db="EMBL/GenBank/DDBJ databases">
        <title>Genomic Encyclopedia of Archaeal and Bacterial Type Strains, Phase II (KMG-II): from individual species to whole genera.</title>
        <authorList>
            <person name="Goeker M."/>
        </authorList>
    </citation>
    <scope>NUCLEOTIDE SEQUENCE [LARGE SCALE GENOMIC DNA]</scope>
    <source>
        <strain evidence="1 2">DSM 19975</strain>
    </source>
</reference>
<organism evidence="1 2">
    <name type="scientific">Mucilaginibacter oryzae</name>
    <dbReference type="NCBI Taxonomy" id="468058"/>
    <lineage>
        <taxon>Bacteria</taxon>
        <taxon>Pseudomonadati</taxon>
        <taxon>Bacteroidota</taxon>
        <taxon>Sphingobacteriia</taxon>
        <taxon>Sphingobacteriales</taxon>
        <taxon>Sphingobacteriaceae</taxon>
        <taxon>Mucilaginibacter</taxon>
    </lineage>
</organism>
<sequence>MKIYIFALFIVCWCLLSCKKNNQDFKYAQINEVTIKTDSSVTISQFDTLRLDPVLTESKPAGESYSYQWKIYPVRPVEGISPMVISTDKAIKAVISYPPLADGYNLEYKVTNKSNGVSAFKTLRLQVSSVFSDGWLVSSAKGNTAQLDFIRSDYRVFYSAAASVNQTTYSGNAVAAYAYPSSFGSKISIGFFTDKGSYMYDSNSFLESGKLTIGFTPVKDQFDFAVSKYGTEEYIVNNGDLFATTVIDDPINITFSDRFIGDYSLFPKVINSTNFFTYFFDNKYKRFMSVTFGDFSLNPILSSTSTVFNMGDTGMTMVGAADGSQNDSDGIFYFVMLDSNNDRYIFSLTGGRPTLKQKMQNSPEIASAKSFAGSLFLSQLYYATDNHLYVYDILANSAKLIYSFPAGVSIKQMVVQPDDAKKLVIAANTNTSGSVYFFQLDNLGNVTNNNYLQKIDGFGAIANINYRKPL</sequence>
<comment type="caution">
    <text evidence="1">The sequence shown here is derived from an EMBL/GenBank/DDBJ whole genome shotgun (WGS) entry which is preliminary data.</text>
</comment>
<keyword evidence="2" id="KW-1185">Reference proteome</keyword>
<dbReference type="RefSeq" id="WP_170122575.1">
    <property type="nucleotide sequence ID" value="NZ_QGHA01000001.1"/>
</dbReference>
<dbReference type="Pfam" id="PF16407">
    <property type="entry name" value="PKD_2"/>
    <property type="match status" value="1"/>
</dbReference>
<dbReference type="EMBL" id="QGHA01000001">
    <property type="protein sequence ID" value="PWK79552.1"/>
    <property type="molecule type" value="Genomic_DNA"/>
</dbReference>
<dbReference type="Proteomes" id="UP000245678">
    <property type="component" value="Unassembled WGS sequence"/>
</dbReference>
<evidence type="ECO:0000313" key="2">
    <source>
        <dbReference type="Proteomes" id="UP000245678"/>
    </source>
</evidence>
<protein>
    <submittedName>
        <fullName evidence="1">PKD family protein</fullName>
    </submittedName>
</protein>
<evidence type="ECO:0000313" key="1">
    <source>
        <dbReference type="EMBL" id="PWK79552.1"/>
    </source>
</evidence>
<name>A0A316HX32_9SPHI</name>
<accession>A0A316HX32</accession>
<proteinExistence type="predicted"/>